<keyword evidence="4" id="KW-1185">Reference proteome</keyword>
<dbReference type="OrthoDB" id="8410707at2"/>
<keyword evidence="1" id="KW-0812">Transmembrane</keyword>
<keyword evidence="2" id="KW-0732">Signal</keyword>
<feature type="signal peptide" evidence="2">
    <location>
        <begin position="1"/>
        <end position="36"/>
    </location>
</feature>
<dbReference type="EMBL" id="MKIM01000027">
    <property type="protein sequence ID" value="OLP44390.1"/>
    <property type="molecule type" value="Genomic_DNA"/>
</dbReference>
<organism evidence="3 4">
    <name type="scientific">Rhizobium oryziradicis</name>
    <dbReference type="NCBI Taxonomy" id="1867956"/>
    <lineage>
        <taxon>Bacteria</taxon>
        <taxon>Pseudomonadati</taxon>
        <taxon>Pseudomonadota</taxon>
        <taxon>Alphaproteobacteria</taxon>
        <taxon>Hyphomicrobiales</taxon>
        <taxon>Rhizobiaceae</taxon>
        <taxon>Rhizobium/Agrobacterium group</taxon>
        <taxon>Rhizobium</taxon>
    </lineage>
</organism>
<dbReference type="AlphaFoldDB" id="A0A1Q8ZR14"/>
<protein>
    <submittedName>
        <fullName evidence="3">Uncharacterized protein</fullName>
    </submittedName>
</protein>
<accession>A0A1Q8ZR14</accession>
<evidence type="ECO:0000256" key="2">
    <source>
        <dbReference type="SAM" id="SignalP"/>
    </source>
</evidence>
<reference evidence="3 4" key="1">
    <citation type="submission" date="2016-09" db="EMBL/GenBank/DDBJ databases">
        <title>Rhizobium oryziradicis sp. nov., isolated from the root of rice.</title>
        <authorList>
            <person name="Zhao J."/>
            <person name="Zhang X."/>
        </authorList>
    </citation>
    <scope>NUCLEOTIDE SEQUENCE [LARGE SCALE GENOMIC DNA]</scope>
    <source>
        <strain evidence="3 4">N19</strain>
    </source>
</reference>
<evidence type="ECO:0000313" key="4">
    <source>
        <dbReference type="Proteomes" id="UP000186894"/>
    </source>
</evidence>
<comment type="caution">
    <text evidence="3">The sequence shown here is derived from an EMBL/GenBank/DDBJ whole genome shotgun (WGS) entry which is preliminary data.</text>
</comment>
<keyword evidence="1" id="KW-1133">Transmembrane helix</keyword>
<feature type="transmembrane region" description="Helical" evidence="1">
    <location>
        <begin position="113"/>
        <end position="129"/>
    </location>
</feature>
<evidence type="ECO:0000313" key="3">
    <source>
        <dbReference type="EMBL" id="OLP44390.1"/>
    </source>
</evidence>
<gene>
    <name evidence="3" type="ORF">BJF95_07590</name>
</gene>
<sequence length="139" mass="14812">MTQKTENQLGKRLRVCAVLAALTVAGVSMFASFASAETASAVEQASVVETSVESASQPVSQMAPDPLSTGSIGTTVNQARDNLENTHIDRAVANSVSSVQIPSYLSMLADRRILVMLSLIGLFVVWINRTPQSRDDTKS</sequence>
<evidence type="ECO:0000256" key="1">
    <source>
        <dbReference type="SAM" id="Phobius"/>
    </source>
</evidence>
<proteinExistence type="predicted"/>
<feature type="chain" id="PRO_5012660795" evidence="2">
    <location>
        <begin position="37"/>
        <end position="139"/>
    </location>
</feature>
<keyword evidence="1" id="KW-0472">Membrane</keyword>
<dbReference type="Proteomes" id="UP000186894">
    <property type="component" value="Unassembled WGS sequence"/>
</dbReference>
<dbReference type="RefSeq" id="WP_075639900.1">
    <property type="nucleotide sequence ID" value="NZ_MKIM01000027.1"/>
</dbReference>
<name>A0A1Q8ZR14_9HYPH</name>